<proteinExistence type="predicted"/>
<sequence>MEQNNTNTDIERLTASQYLLHQLTVAQGTAPAPVPVTDSAPSPATADPRDPRMRVVMVGINYVGTSNQLNGCVNDTVHLSQILKTAGAKPQMKLLVDAGYNGQPIPAEAIRPTKANILAALQWLVSDARPGDRLLFHYSGHGIQIPGTDAGEEDGMDEALVPCDFMQAGGMNAMGCISDDVIRTYFDRLPAGVTLHFVCDSCHSGSMADLKFAYPDLCRASKRVQTNFKRTETAAQVIAISGCQDYQVSIAAISTITHR</sequence>
<evidence type="ECO:0000313" key="3">
    <source>
        <dbReference type="EMBL" id="BBI30559.1"/>
    </source>
</evidence>
<dbReference type="KEGG" id="vg:80540911"/>
<accession>A0A3T1CXN6</accession>
<evidence type="ECO:0000313" key="4">
    <source>
        <dbReference type="Proteomes" id="UP001161669"/>
    </source>
</evidence>
<dbReference type="GO" id="GO:0004197">
    <property type="term" value="F:cysteine-type endopeptidase activity"/>
    <property type="evidence" value="ECO:0007669"/>
    <property type="project" value="InterPro"/>
</dbReference>
<keyword evidence="4" id="KW-1185">Reference proteome</keyword>
<name>A0A3T1CXN6_9VIRU</name>
<dbReference type="Proteomes" id="UP001161669">
    <property type="component" value="Segment"/>
</dbReference>
<protein>
    <submittedName>
        <fullName evidence="3">Metacaspase</fullName>
    </submittedName>
</protein>
<feature type="domain" description="Peptidase C14 caspase" evidence="2">
    <location>
        <begin position="55"/>
        <end position="250"/>
    </location>
</feature>
<dbReference type="InterPro" id="IPR011600">
    <property type="entry name" value="Pept_C14_caspase"/>
</dbReference>
<dbReference type="EMBL" id="AP018495">
    <property type="protein sequence ID" value="BBI30559.1"/>
    <property type="molecule type" value="Genomic_DNA"/>
</dbReference>
<dbReference type="PANTHER" id="PTHR48104:SF30">
    <property type="entry name" value="METACASPASE-1"/>
    <property type="match status" value="1"/>
</dbReference>
<dbReference type="Gene3D" id="3.40.50.12660">
    <property type="match status" value="1"/>
</dbReference>
<dbReference type="Pfam" id="PF00656">
    <property type="entry name" value="Peptidase_C14"/>
    <property type="match status" value="1"/>
</dbReference>
<evidence type="ECO:0000259" key="2">
    <source>
        <dbReference type="Pfam" id="PF00656"/>
    </source>
</evidence>
<reference evidence="4" key="1">
    <citation type="journal article" date="2019" name="J. Virol.">
        <title>Medusavirus, a novel large DNA virus discovered from hot spring water.</title>
        <authorList>
            <person name="Yoshikawa G."/>
            <person name="Blanc-Mathieu R."/>
            <person name="Song C."/>
            <person name="Kayama Y."/>
            <person name="Mochizuki T."/>
            <person name="Murata K."/>
            <person name="Ogata H."/>
            <person name="Takemura M."/>
        </authorList>
    </citation>
    <scope>NUCLEOTIDE SEQUENCE [LARGE SCALE GENOMIC DNA]</scope>
</reference>
<evidence type="ECO:0000256" key="1">
    <source>
        <dbReference type="SAM" id="MobiDB-lite"/>
    </source>
</evidence>
<dbReference type="InterPro" id="IPR050452">
    <property type="entry name" value="Metacaspase"/>
</dbReference>
<organism evidence="3 4">
    <name type="scientific">Acanthamoeba castellanii medusavirus J1</name>
    <dbReference type="NCBI Taxonomy" id="3114988"/>
    <lineage>
        <taxon>Viruses</taxon>
        <taxon>Varidnaviria</taxon>
        <taxon>Bamfordvirae</taxon>
        <taxon>Nucleocytoviricota</taxon>
        <taxon>Megaviricetes</taxon>
        <taxon>Mamonoviridae</taxon>
        <taxon>Medusavirus</taxon>
        <taxon>Medusavirus medusae</taxon>
    </lineage>
</organism>
<dbReference type="GO" id="GO:0006508">
    <property type="term" value="P:proteolysis"/>
    <property type="evidence" value="ECO:0007669"/>
    <property type="project" value="InterPro"/>
</dbReference>
<feature type="region of interest" description="Disordered" evidence="1">
    <location>
        <begin position="30"/>
        <end position="49"/>
    </location>
</feature>
<dbReference type="PANTHER" id="PTHR48104">
    <property type="entry name" value="METACASPASE-4"/>
    <property type="match status" value="1"/>
</dbReference>